<evidence type="ECO:0000313" key="8">
    <source>
        <dbReference type="Proteomes" id="UP000776629"/>
    </source>
</evidence>
<evidence type="ECO:0000256" key="6">
    <source>
        <dbReference type="SAM" id="Phobius"/>
    </source>
</evidence>
<dbReference type="NCBIfam" id="TIGR01593">
    <property type="entry name" value="holin_tox_secr"/>
    <property type="match status" value="1"/>
</dbReference>
<name>A0ABS2EQQ0_9LACO</name>
<keyword evidence="4 6" id="KW-0472">Membrane</keyword>
<evidence type="ECO:0000256" key="4">
    <source>
        <dbReference type="ARBA" id="ARBA00023136"/>
    </source>
</evidence>
<keyword evidence="3 6" id="KW-1133">Transmembrane helix</keyword>
<gene>
    <name evidence="7" type="ORF">H5993_08690</name>
</gene>
<feature type="transmembrane region" description="Helical" evidence="6">
    <location>
        <begin position="66"/>
        <end position="83"/>
    </location>
</feature>
<dbReference type="EMBL" id="JACJJQ010000058">
    <property type="protein sequence ID" value="MBM6754827.1"/>
    <property type="molecule type" value="Genomic_DNA"/>
</dbReference>
<evidence type="ECO:0000256" key="2">
    <source>
        <dbReference type="ARBA" id="ARBA00022692"/>
    </source>
</evidence>
<feature type="transmembrane region" description="Helical" evidence="6">
    <location>
        <begin position="7"/>
        <end position="23"/>
    </location>
</feature>
<organism evidence="7 8">
    <name type="scientific">Limosilactobacillus alvi</name>
    <dbReference type="NCBI Taxonomy" id="990412"/>
    <lineage>
        <taxon>Bacteria</taxon>
        <taxon>Bacillati</taxon>
        <taxon>Bacillota</taxon>
        <taxon>Bacilli</taxon>
        <taxon>Lactobacillales</taxon>
        <taxon>Lactobacillaceae</taxon>
        <taxon>Limosilactobacillus</taxon>
    </lineage>
</organism>
<comment type="subcellular location">
    <subcellularLocation>
        <location evidence="1">Membrane</location>
        <topology evidence="1">Multi-pass membrane protein</topology>
    </subcellularLocation>
</comment>
<keyword evidence="2 6" id="KW-0812">Transmembrane</keyword>
<protein>
    <submittedName>
        <fullName evidence="7">Phage holin family protein</fullName>
    </submittedName>
</protein>
<dbReference type="RefSeq" id="WP_066024073.1">
    <property type="nucleotide sequence ID" value="NZ_JACJJQ010000058.1"/>
</dbReference>
<evidence type="ECO:0000256" key="5">
    <source>
        <dbReference type="ARBA" id="ARBA00023600"/>
    </source>
</evidence>
<dbReference type="Pfam" id="PF05105">
    <property type="entry name" value="Phage_holin_4_1"/>
    <property type="match status" value="1"/>
</dbReference>
<proteinExistence type="inferred from homology"/>
<dbReference type="Proteomes" id="UP000776629">
    <property type="component" value="Unassembled WGS sequence"/>
</dbReference>
<comment type="similarity">
    <text evidence="5">Belongs to the bacteriophage holin family. Cp-1 holin subfamily.</text>
</comment>
<feature type="transmembrane region" description="Helical" evidence="6">
    <location>
        <begin position="29"/>
        <end position="46"/>
    </location>
</feature>
<evidence type="ECO:0000256" key="1">
    <source>
        <dbReference type="ARBA" id="ARBA00004141"/>
    </source>
</evidence>
<accession>A0ABS2EQQ0</accession>
<dbReference type="InterPro" id="IPR006480">
    <property type="entry name" value="Phage_holin_4_1"/>
</dbReference>
<sequence>MIKTKIISMYWAVLGGFIGWFLGGLDDLLYALLTFVIADYITGILYAISERKLSSEVGLRGVNRKVLIFILVGLANIIDMHLLKHGTPLRTATICFYISNEGISLLENAGRLGLPFPKQLKDVLEQLQNNKDKKD</sequence>
<dbReference type="GeneID" id="61226880"/>
<keyword evidence="8" id="KW-1185">Reference proteome</keyword>
<reference evidence="7 8" key="1">
    <citation type="journal article" date="2021" name="Sci. Rep.">
        <title>The distribution of antibiotic resistance genes in chicken gut microbiota commensals.</title>
        <authorList>
            <person name="Juricova H."/>
            <person name="Matiasovicova J."/>
            <person name="Kubasova T."/>
            <person name="Cejkova D."/>
            <person name="Rychlik I."/>
        </authorList>
    </citation>
    <scope>NUCLEOTIDE SEQUENCE [LARGE SCALE GENOMIC DNA]</scope>
    <source>
        <strain evidence="7 8">An810</strain>
    </source>
</reference>
<evidence type="ECO:0000256" key="3">
    <source>
        <dbReference type="ARBA" id="ARBA00022989"/>
    </source>
</evidence>
<evidence type="ECO:0000313" key="7">
    <source>
        <dbReference type="EMBL" id="MBM6754827.1"/>
    </source>
</evidence>
<comment type="caution">
    <text evidence="7">The sequence shown here is derived from an EMBL/GenBank/DDBJ whole genome shotgun (WGS) entry which is preliminary data.</text>
</comment>